<name>A0A9P8I9P0_9PEZI</name>
<proteinExistence type="predicted"/>
<dbReference type="Proteomes" id="UP000698800">
    <property type="component" value="Unassembled WGS sequence"/>
</dbReference>
<evidence type="ECO:0000313" key="2">
    <source>
        <dbReference type="Proteomes" id="UP000698800"/>
    </source>
</evidence>
<organism evidence="1 2">
    <name type="scientific">Glutinoglossum americanum</name>
    <dbReference type="NCBI Taxonomy" id="1670608"/>
    <lineage>
        <taxon>Eukaryota</taxon>
        <taxon>Fungi</taxon>
        <taxon>Dikarya</taxon>
        <taxon>Ascomycota</taxon>
        <taxon>Pezizomycotina</taxon>
        <taxon>Geoglossomycetes</taxon>
        <taxon>Geoglossales</taxon>
        <taxon>Geoglossaceae</taxon>
        <taxon>Glutinoglossum</taxon>
    </lineage>
</organism>
<comment type="caution">
    <text evidence="1">The sequence shown here is derived from an EMBL/GenBank/DDBJ whole genome shotgun (WGS) entry which is preliminary data.</text>
</comment>
<reference evidence="1" key="1">
    <citation type="submission" date="2021-03" db="EMBL/GenBank/DDBJ databases">
        <title>Comparative genomics and phylogenomic investigation of the class Geoglossomycetes provide insights into ecological specialization and systematics.</title>
        <authorList>
            <person name="Melie T."/>
            <person name="Pirro S."/>
            <person name="Miller A.N."/>
            <person name="Quandt A."/>
        </authorList>
    </citation>
    <scope>NUCLEOTIDE SEQUENCE</scope>
    <source>
        <strain evidence="1">GBOQ0MN5Z8</strain>
    </source>
</reference>
<keyword evidence="2" id="KW-1185">Reference proteome</keyword>
<dbReference type="EMBL" id="JAGHQL010000009">
    <property type="protein sequence ID" value="KAH0545177.1"/>
    <property type="molecule type" value="Genomic_DNA"/>
</dbReference>
<sequence>MKQMGVKPMLPITEYSGEGTRVLRTSTDGLVASGPGDIVTEVGDPPSKIADRLPGQPFIRIDYLLLPGHLAAIVGDGHGIENSSELAAGEFAS</sequence>
<dbReference type="AlphaFoldDB" id="A0A9P8I9P0"/>
<evidence type="ECO:0000313" key="1">
    <source>
        <dbReference type="EMBL" id="KAH0545177.1"/>
    </source>
</evidence>
<accession>A0A9P8I9P0</accession>
<gene>
    <name evidence="1" type="ORF">FGG08_000789</name>
</gene>
<protein>
    <submittedName>
        <fullName evidence="1">Uncharacterized protein</fullName>
    </submittedName>
</protein>